<feature type="transmembrane region" description="Helical" evidence="1">
    <location>
        <begin position="78"/>
        <end position="98"/>
    </location>
</feature>
<dbReference type="Pfam" id="PF03729">
    <property type="entry name" value="DUF308"/>
    <property type="match status" value="1"/>
</dbReference>
<accession>A0AAU7GGQ8</accession>
<keyword evidence="1" id="KW-0812">Transmembrane</keyword>
<feature type="transmembrane region" description="Helical" evidence="1">
    <location>
        <begin position="50"/>
        <end position="71"/>
    </location>
</feature>
<sequence>MAPAVPAQTPGIPTPIRYWVVPAVRAVVALAAAAVVTFTRDAHTAEFGLIVFGAFALADGLAVSVLSLLFAGRGLTRTLFVIQGVIGVIAGVLALALMTSGLGLFLYLVTVWAALTGFLELYSGVRNRSRDAAARDWLITGALTAVLALVLLFVPADAVLAIGLFGAWAVVVGVFQAIGAASLRSAARAGAAAAERAESGS</sequence>
<dbReference type="EMBL" id="CP157390">
    <property type="protein sequence ID" value="XBM49626.1"/>
    <property type="molecule type" value="Genomic_DNA"/>
</dbReference>
<proteinExistence type="predicted"/>
<keyword evidence="1" id="KW-0472">Membrane</keyword>
<feature type="transmembrane region" description="Helical" evidence="1">
    <location>
        <begin position="18"/>
        <end position="38"/>
    </location>
</feature>
<evidence type="ECO:0000313" key="2">
    <source>
        <dbReference type="EMBL" id="XBM49626.1"/>
    </source>
</evidence>
<dbReference type="InterPro" id="IPR005325">
    <property type="entry name" value="DUF308_memb"/>
</dbReference>
<reference evidence="2" key="1">
    <citation type="submission" date="2024-05" db="EMBL/GenBank/DDBJ databases">
        <title>The Natural Products Discovery Center: Release of the First 8490 Sequenced Strains for Exploring Actinobacteria Biosynthetic Diversity.</title>
        <authorList>
            <person name="Kalkreuter E."/>
            <person name="Kautsar S.A."/>
            <person name="Yang D."/>
            <person name="Bader C.D."/>
            <person name="Teijaro C.N."/>
            <person name="Fluegel L."/>
            <person name="Davis C.M."/>
            <person name="Simpson J.R."/>
            <person name="Lauterbach L."/>
            <person name="Steele A.D."/>
            <person name="Gui C."/>
            <person name="Meng S."/>
            <person name="Li G."/>
            <person name="Viehrig K."/>
            <person name="Ye F."/>
            <person name="Su P."/>
            <person name="Kiefer A.F."/>
            <person name="Nichols A."/>
            <person name="Cepeda A.J."/>
            <person name="Yan W."/>
            <person name="Fan B."/>
            <person name="Jiang Y."/>
            <person name="Adhikari A."/>
            <person name="Zheng C.-J."/>
            <person name="Schuster L."/>
            <person name="Cowan T.M."/>
            <person name="Smanski M.J."/>
            <person name="Chevrette M.G."/>
            <person name="de Carvalho L.P.S."/>
            <person name="Shen B."/>
        </authorList>
    </citation>
    <scope>NUCLEOTIDE SEQUENCE</scope>
    <source>
        <strain evidence="2">NPDC080035</strain>
    </source>
</reference>
<organism evidence="2">
    <name type="scientific">Leifsonia sp. NPDC080035</name>
    <dbReference type="NCBI Taxonomy" id="3143936"/>
    <lineage>
        <taxon>Bacteria</taxon>
        <taxon>Bacillati</taxon>
        <taxon>Actinomycetota</taxon>
        <taxon>Actinomycetes</taxon>
        <taxon>Micrococcales</taxon>
        <taxon>Microbacteriaceae</taxon>
        <taxon>Leifsonia</taxon>
    </lineage>
</organism>
<name>A0AAU7GGQ8_9MICO</name>
<protein>
    <submittedName>
        <fullName evidence="2">DUF308 domain-containing protein</fullName>
    </submittedName>
</protein>
<dbReference type="RefSeq" id="WP_348789540.1">
    <property type="nucleotide sequence ID" value="NZ_CP157390.1"/>
</dbReference>
<feature type="transmembrane region" description="Helical" evidence="1">
    <location>
        <begin position="104"/>
        <end position="125"/>
    </location>
</feature>
<feature type="transmembrane region" description="Helical" evidence="1">
    <location>
        <begin position="137"/>
        <end position="154"/>
    </location>
</feature>
<evidence type="ECO:0000256" key="1">
    <source>
        <dbReference type="SAM" id="Phobius"/>
    </source>
</evidence>
<dbReference type="AlphaFoldDB" id="A0AAU7GGQ8"/>
<gene>
    <name evidence="2" type="ORF">AAME72_07110</name>
</gene>
<keyword evidence="1" id="KW-1133">Transmembrane helix</keyword>
<feature type="transmembrane region" description="Helical" evidence="1">
    <location>
        <begin position="160"/>
        <end position="178"/>
    </location>
</feature>